<keyword evidence="13" id="KW-0325">Glycoprotein</keyword>
<keyword evidence="5" id="KW-1003">Cell membrane</keyword>
<dbReference type="PROSITE" id="PS50261">
    <property type="entry name" value="G_PROTEIN_RECEP_F2_4"/>
    <property type="match status" value="1"/>
</dbReference>
<keyword evidence="6 24" id="KW-0812">Transmembrane</keyword>
<comment type="catalytic activity">
    <reaction evidence="18">
        <text>(R)-lipoate(out) + 2 Na(+)(out) = (R)-lipoate(in) + 2 Na(+)(in)</text>
        <dbReference type="Rhea" id="RHEA:73379"/>
        <dbReference type="ChEBI" id="CHEBI:29101"/>
        <dbReference type="ChEBI" id="CHEBI:83088"/>
    </reaction>
</comment>
<dbReference type="Proteomes" id="UP000290572">
    <property type="component" value="Unassembled WGS sequence"/>
</dbReference>
<dbReference type="AlphaFoldDB" id="A0A498NQI7"/>
<keyword evidence="7" id="KW-0769">Symport</keyword>
<keyword evidence="8 24" id="KW-1133">Transmembrane helix</keyword>
<dbReference type="InterPro" id="IPR046338">
    <property type="entry name" value="GAIN_dom_sf"/>
</dbReference>
<dbReference type="FunFam" id="1.20.1070.10:FF:000058">
    <property type="entry name" value="Adhesion G protein-coupled receptor F5"/>
    <property type="match status" value="1"/>
</dbReference>
<feature type="transmembrane region" description="Helical" evidence="24">
    <location>
        <begin position="448"/>
        <end position="470"/>
    </location>
</feature>
<comment type="similarity">
    <text evidence="3">Belongs to the G-protein coupled receptor 2 family. Adhesion G-protein coupled receptor (ADGR) subfamily.</text>
</comment>
<feature type="transmembrane region" description="Helical" evidence="24">
    <location>
        <begin position="288"/>
        <end position="311"/>
    </location>
</feature>
<keyword evidence="15" id="KW-0092">Biotin</keyword>
<dbReference type="InterPro" id="IPR017981">
    <property type="entry name" value="GPCR_2-like_7TM"/>
</dbReference>
<protein>
    <recommendedName>
        <fullName evidence="22">Sodium-dependent multivitamin transporter</fullName>
    </recommendedName>
    <alternativeName>
        <fullName evidence="23">Solute carrier family 5 member 6</fullName>
    </alternativeName>
</protein>
<comment type="function">
    <text evidence="20">Sodium-dependent multivitamin transporter that mediates the electrogenic transport of pantothenate, biotin, lipoate and iodide. Functions as a Na(+)-coupled substrate symporter where the stoichiometry of Na(+):substrate is 2:1, creating an electrochemical Na(+) gradient used as driving force for substrate uptake. Required for biotin and pantothenate uptake in the intestine across the brush border membrane. Plays a role in the maintenance of intestinal mucosa integrity, by providing the gut mucosa with biotin. Contributes to the luminal uptake of biotin and pantothenate into the brain across the blood-brain barrier.</text>
</comment>
<dbReference type="GO" id="GO:0006814">
    <property type="term" value="P:sodium ion transport"/>
    <property type="evidence" value="ECO:0007669"/>
    <property type="project" value="UniProtKB-KW"/>
</dbReference>
<dbReference type="GO" id="GO:0015293">
    <property type="term" value="F:symporter activity"/>
    <property type="evidence" value="ECO:0007669"/>
    <property type="project" value="UniProtKB-KW"/>
</dbReference>
<evidence type="ECO:0000313" key="28">
    <source>
        <dbReference type="Proteomes" id="UP000290572"/>
    </source>
</evidence>
<evidence type="ECO:0000256" key="14">
    <source>
        <dbReference type="ARBA" id="ARBA00023201"/>
    </source>
</evidence>
<gene>
    <name evidence="27" type="ORF">ROHU_015263</name>
</gene>
<feature type="domain" description="G-protein coupled receptors family 2 profile 2" evidence="26">
    <location>
        <begin position="898"/>
        <end position="1160"/>
    </location>
</feature>
<dbReference type="EMBL" id="QBIY01011237">
    <property type="protein sequence ID" value="RXN33824.1"/>
    <property type="molecule type" value="Genomic_DNA"/>
</dbReference>
<accession>A0A498NQI7</accession>
<dbReference type="PROSITE" id="PS50283">
    <property type="entry name" value="NA_SOLUT_SYMP_3"/>
    <property type="match status" value="1"/>
</dbReference>
<reference evidence="27 28" key="1">
    <citation type="submission" date="2018-03" db="EMBL/GenBank/DDBJ databases">
        <title>Draft genome sequence of Rohu Carp (Labeo rohita).</title>
        <authorList>
            <person name="Das P."/>
            <person name="Kushwaha B."/>
            <person name="Joshi C.G."/>
            <person name="Kumar D."/>
            <person name="Nagpure N.S."/>
            <person name="Sahoo L."/>
            <person name="Das S.P."/>
            <person name="Bit A."/>
            <person name="Patnaik S."/>
            <person name="Meher P.K."/>
            <person name="Jayasankar P."/>
            <person name="Koringa P.G."/>
            <person name="Patel N.V."/>
            <person name="Hinsu A.T."/>
            <person name="Kumar R."/>
            <person name="Pandey M."/>
            <person name="Agarwal S."/>
            <person name="Srivastava S."/>
            <person name="Singh M."/>
            <person name="Iquebal M.A."/>
            <person name="Jaiswal S."/>
            <person name="Angadi U.B."/>
            <person name="Kumar N."/>
            <person name="Raza M."/>
            <person name="Shah T.M."/>
            <person name="Rai A."/>
            <person name="Jena J.K."/>
        </authorList>
    </citation>
    <scope>NUCLEOTIDE SEQUENCE [LARGE SCALE GENOMIC DNA]</scope>
    <source>
        <strain evidence="27">DASCIFA01</strain>
        <tissue evidence="27">Testis</tissue>
    </source>
</reference>
<feature type="transmembrane region" description="Helical" evidence="24">
    <location>
        <begin position="134"/>
        <end position="156"/>
    </location>
</feature>
<feature type="transmembrane region" description="Helical" evidence="24">
    <location>
        <begin position="417"/>
        <end position="441"/>
    </location>
</feature>
<evidence type="ECO:0000256" key="20">
    <source>
        <dbReference type="ARBA" id="ARBA00058802"/>
    </source>
</evidence>
<feature type="transmembrane region" description="Helical" evidence="24">
    <location>
        <begin position="1008"/>
        <end position="1032"/>
    </location>
</feature>
<dbReference type="STRING" id="84645.A0A498NQI7"/>
<keyword evidence="28" id="KW-1185">Reference proteome</keyword>
<evidence type="ECO:0000256" key="11">
    <source>
        <dbReference type="ARBA" id="ARBA00023136"/>
    </source>
</evidence>
<dbReference type="FunFam" id="1.20.1730.10:FF:000011">
    <property type="entry name" value="sodium-dependent multivitamin transporter isoform X1"/>
    <property type="match status" value="1"/>
</dbReference>
<dbReference type="GO" id="GO:0015075">
    <property type="term" value="F:monoatomic ion transmembrane transporter activity"/>
    <property type="evidence" value="ECO:0007669"/>
    <property type="project" value="UniProtKB-ARBA"/>
</dbReference>
<evidence type="ECO:0000256" key="19">
    <source>
        <dbReference type="ARBA" id="ARBA00052729"/>
    </source>
</evidence>
<comment type="catalytic activity">
    <reaction evidence="17">
        <text>(R)-pantothenate(out) + 2 Na(+)(out) = (R)-pantothenate(in) + 2 Na(+)(in)</text>
        <dbReference type="Rhea" id="RHEA:73371"/>
        <dbReference type="ChEBI" id="CHEBI:29032"/>
        <dbReference type="ChEBI" id="CHEBI:29101"/>
    </reaction>
</comment>
<dbReference type="PANTHER" id="PTHR42985:SF2">
    <property type="entry name" value="SODIUM-DEPENDENT MULTIVITAMIN TRANSPORTER"/>
    <property type="match status" value="1"/>
</dbReference>
<evidence type="ECO:0000256" key="1">
    <source>
        <dbReference type="ARBA" id="ARBA00004424"/>
    </source>
</evidence>
<evidence type="ECO:0000256" key="9">
    <source>
        <dbReference type="ARBA" id="ARBA00023053"/>
    </source>
</evidence>
<feature type="transmembrane region" description="Helical" evidence="24">
    <location>
        <begin position="1105"/>
        <end position="1126"/>
    </location>
</feature>
<feature type="transmembrane region" description="Helical" evidence="24">
    <location>
        <begin position="348"/>
        <end position="369"/>
    </location>
</feature>
<evidence type="ECO:0000259" key="25">
    <source>
        <dbReference type="PROSITE" id="PS50221"/>
    </source>
</evidence>
<dbReference type="Gene3D" id="1.20.1070.10">
    <property type="entry name" value="Rhodopsin 7-helix transmembrane proteins"/>
    <property type="match status" value="1"/>
</dbReference>
<evidence type="ECO:0000256" key="17">
    <source>
        <dbReference type="ARBA" id="ARBA00050243"/>
    </source>
</evidence>
<evidence type="ECO:0000256" key="10">
    <source>
        <dbReference type="ARBA" id="ARBA00023065"/>
    </source>
</evidence>
<dbReference type="GO" id="GO:0098660">
    <property type="term" value="P:inorganic ion transmembrane transport"/>
    <property type="evidence" value="ECO:0007669"/>
    <property type="project" value="UniProtKB-ARBA"/>
</dbReference>
<dbReference type="Gene3D" id="2.60.220.50">
    <property type="match status" value="1"/>
</dbReference>
<keyword evidence="11 24" id="KW-0472">Membrane</keyword>
<feature type="transmembrane region" description="Helical" evidence="24">
    <location>
        <begin position="977"/>
        <end position="1001"/>
    </location>
</feature>
<feature type="transmembrane region" description="Helical" evidence="24">
    <location>
        <begin position="249"/>
        <end position="267"/>
    </location>
</feature>
<dbReference type="Pfam" id="PF00474">
    <property type="entry name" value="SSF"/>
    <property type="match status" value="1"/>
</dbReference>
<evidence type="ECO:0000256" key="8">
    <source>
        <dbReference type="ARBA" id="ARBA00022989"/>
    </source>
</evidence>
<keyword evidence="9" id="KW-0915">Sodium</keyword>
<dbReference type="InterPro" id="IPR018212">
    <property type="entry name" value="Na/solute_symporter_CS"/>
</dbReference>
<keyword evidence="12" id="KW-1015">Disulfide bond</keyword>
<feature type="transmembrane region" description="Helical" evidence="24">
    <location>
        <begin position="12"/>
        <end position="33"/>
    </location>
</feature>
<comment type="similarity">
    <text evidence="2">Belongs to the sodium:solute symporter (SSF) (TC 2.A.21) family.</text>
</comment>
<organism evidence="27 28">
    <name type="scientific">Labeo rohita</name>
    <name type="common">Indian major carp</name>
    <name type="synonym">Cyprinus rohita</name>
    <dbReference type="NCBI Taxonomy" id="84645"/>
    <lineage>
        <taxon>Eukaryota</taxon>
        <taxon>Metazoa</taxon>
        <taxon>Chordata</taxon>
        <taxon>Craniata</taxon>
        <taxon>Vertebrata</taxon>
        <taxon>Euteleostomi</taxon>
        <taxon>Actinopterygii</taxon>
        <taxon>Neopterygii</taxon>
        <taxon>Teleostei</taxon>
        <taxon>Ostariophysi</taxon>
        <taxon>Cypriniformes</taxon>
        <taxon>Cyprinidae</taxon>
        <taxon>Labeoninae</taxon>
        <taxon>Labeonini</taxon>
        <taxon>Labeo</taxon>
    </lineage>
</organism>
<evidence type="ECO:0000256" key="21">
    <source>
        <dbReference type="ARBA" id="ARBA00061728"/>
    </source>
</evidence>
<dbReference type="GO" id="GO:0090482">
    <property type="term" value="F:vitamin transmembrane transporter activity"/>
    <property type="evidence" value="ECO:0007669"/>
    <property type="project" value="UniProtKB-ARBA"/>
</dbReference>
<dbReference type="GO" id="GO:0004930">
    <property type="term" value="F:G protein-coupled receptor activity"/>
    <property type="evidence" value="ECO:0007669"/>
    <property type="project" value="InterPro"/>
</dbReference>
<dbReference type="Gene3D" id="1.20.1730.10">
    <property type="entry name" value="Sodium/glucose cotransporter"/>
    <property type="match status" value="1"/>
</dbReference>
<feature type="transmembrane region" description="Helical" evidence="24">
    <location>
        <begin position="168"/>
        <end position="187"/>
    </location>
</feature>
<evidence type="ECO:0000256" key="15">
    <source>
        <dbReference type="ARBA" id="ARBA00023267"/>
    </source>
</evidence>
<dbReference type="Pfam" id="PF00002">
    <property type="entry name" value="7tm_2"/>
    <property type="match status" value="1"/>
</dbReference>
<evidence type="ECO:0000259" key="26">
    <source>
        <dbReference type="PROSITE" id="PS50261"/>
    </source>
</evidence>
<comment type="catalytic activity">
    <reaction evidence="16">
        <text>iodide(out) + 2 Na(+)(out) = iodide(in) + 2 Na(+)(in)</text>
        <dbReference type="Rhea" id="RHEA:71207"/>
        <dbReference type="ChEBI" id="CHEBI:16382"/>
        <dbReference type="ChEBI" id="CHEBI:29101"/>
    </reaction>
</comment>
<comment type="caution">
    <text evidence="27">The sequence shown here is derived from an EMBL/GenBank/DDBJ whole genome shotgun (WGS) entry which is preliminary data.</text>
</comment>
<comment type="catalytic activity">
    <reaction evidence="19">
        <text>biotin(out) + 2 Na(+)(out) = biotin(in) + 2 Na(+)(in)</text>
        <dbReference type="Rhea" id="RHEA:73375"/>
        <dbReference type="ChEBI" id="CHEBI:29101"/>
        <dbReference type="ChEBI" id="CHEBI:57586"/>
    </reaction>
</comment>
<evidence type="ECO:0000256" key="6">
    <source>
        <dbReference type="ARBA" id="ARBA00022692"/>
    </source>
</evidence>
<feature type="transmembrane region" description="Helical" evidence="24">
    <location>
        <begin position="53"/>
        <end position="72"/>
    </location>
</feature>
<evidence type="ECO:0000256" key="3">
    <source>
        <dbReference type="ARBA" id="ARBA00007343"/>
    </source>
</evidence>
<evidence type="ECO:0000256" key="12">
    <source>
        <dbReference type="ARBA" id="ARBA00023157"/>
    </source>
</evidence>
<dbReference type="PROSITE" id="PS50221">
    <property type="entry name" value="GAIN_B"/>
    <property type="match status" value="1"/>
</dbReference>
<dbReference type="GO" id="GO:0015887">
    <property type="term" value="P:pantothenate transmembrane transport"/>
    <property type="evidence" value="ECO:0007669"/>
    <property type="project" value="UniProtKB-ARBA"/>
</dbReference>
<dbReference type="PANTHER" id="PTHR42985">
    <property type="entry name" value="SODIUM-COUPLED MONOCARBOXYLATE TRANSPORTER"/>
    <property type="match status" value="1"/>
</dbReference>
<evidence type="ECO:0000256" key="16">
    <source>
        <dbReference type="ARBA" id="ARBA00036099"/>
    </source>
</evidence>
<dbReference type="PROSITE" id="PS00456">
    <property type="entry name" value="NA_SOLUT_SYMP_1"/>
    <property type="match status" value="1"/>
</dbReference>
<keyword evidence="14" id="KW-0739">Sodium transport</keyword>
<dbReference type="SMART" id="SM00303">
    <property type="entry name" value="GPS"/>
    <property type="match status" value="1"/>
</dbReference>
<dbReference type="InterPro" id="IPR001734">
    <property type="entry name" value="Na/solute_symporter"/>
</dbReference>
<keyword evidence="10" id="KW-0406">Ion transport</keyword>
<evidence type="ECO:0000256" key="4">
    <source>
        <dbReference type="ARBA" id="ARBA00022448"/>
    </source>
</evidence>
<dbReference type="InterPro" id="IPR051163">
    <property type="entry name" value="Sodium:Solute_Symporter_SSF"/>
</dbReference>
<dbReference type="InterPro" id="IPR038377">
    <property type="entry name" value="Na/Glc_symporter_sf"/>
</dbReference>
<evidence type="ECO:0000256" key="23">
    <source>
        <dbReference type="ARBA" id="ARBA00078601"/>
    </source>
</evidence>
<dbReference type="PRINTS" id="PR00249">
    <property type="entry name" value="GPCRSECRETIN"/>
</dbReference>
<dbReference type="Pfam" id="PF01825">
    <property type="entry name" value="GPS"/>
    <property type="match status" value="1"/>
</dbReference>
<evidence type="ECO:0000256" key="7">
    <source>
        <dbReference type="ARBA" id="ARBA00022847"/>
    </source>
</evidence>
<feature type="transmembrane region" description="Helical" evidence="24">
    <location>
        <begin position="390"/>
        <end position="411"/>
    </location>
</feature>
<feature type="transmembrane region" description="Helical" evidence="24">
    <location>
        <begin position="194"/>
        <end position="216"/>
    </location>
</feature>
<evidence type="ECO:0000256" key="13">
    <source>
        <dbReference type="ARBA" id="ARBA00023180"/>
    </source>
</evidence>
<dbReference type="GO" id="GO:0007166">
    <property type="term" value="P:cell surface receptor signaling pathway"/>
    <property type="evidence" value="ECO:0007669"/>
    <property type="project" value="InterPro"/>
</dbReference>
<evidence type="ECO:0000256" key="22">
    <source>
        <dbReference type="ARBA" id="ARBA00073170"/>
    </source>
</evidence>
<feature type="transmembrane region" description="Helical" evidence="24">
    <location>
        <begin position="1057"/>
        <end position="1084"/>
    </location>
</feature>
<dbReference type="InterPro" id="IPR000203">
    <property type="entry name" value="GPS"/>
</dbReference>
<dbReference type="GO" id="GO:0016324">
    <property type="term" value="C:apical plasma membrane"/>
    <property type="evidence" value="ECO:0007669"/>
    <property type="project" value="UniProtKB-SubCell"/>
</dbReference>
<comment type="subunit">
    <text evidence="21">Interacts with PDZD11.</text>
</comment>
<feature type="transmembrane region" description="Helical" evidence="24">
    <location>
        <begin position="1132"/>
        <end position="1154"/>
    </location>
</feature>
<evidence type="ECO:0000256" key="24">
    <source>
        <dbReference type="SAM" id="Phobius"/>
    </source>
</evidence>
<feature type="transmembrane region" description="Helical" evidence="24">
    <location>
        <begin position="935"/>
        <end position="957"/>
    </location>
</feature>
<feature type="transmembrane region" description="Helical" evidence="24">
    <location>
        <begin position="84"/>
        <end position="107"/>
    </location>
</feature>
<evidence type="ECO:0000313" key="27">
    <source>
        <dbReference type="EMBL" id="RXN33824.1"/>
    </source>
</evidence>
<comment type="subcellular location">
    <subcellularLocation>
        <location evidence="1">Apical cell membrane</location>
        <topology evidence="1">Multi-pass membrane protein</topology>
    </subcellularLocation>
</comment>
<evidence type="ECO:0000256" key="2">
    <source>
        <dbReference type="ARBA" id="ARBA00006434"/>
    </source>
</evidence>
<dbReference type="NCBIfam" id="TIGR00813">
    <property type="entry name" value="sss"/>
    <property type="match status" value="1"/>
</dbReference>
<keyword evidence="4" id="KW-0813">Transport</keyword>
<feature type="domain" description="GAIN-B" evidence="25">
    <location>
        <begin position="744"/>
        <end position="894"/>
    </location>
</feature>
<evidence type="ECO:0000256" key="5">
    <source>
        <dbReference type="ARBA" id="ARBA00022475"/>
    </source>
</evidence>
<sequence length="1185" mass="130327">MDPAGHKYFTVIDYVIFALLLVASMAIGLYYAFTGGRQSTTREFLFADRSMKCLPLSLSLMATFQSAVAIIGTPAEVYANGTQYWFIGCSYILGLLIPAHIFIPLFYRLHLTSVYQHANISFTSQYLELRFCKAVRICGTVTFIFQMVIYMGVGIYTPALALNAVTGFHLWGAVLATGLVCTLYTALGGLKAVVWTDVFQTVVMFTGQLAVIIVGVHQAGGLSDAWAKVRDGGHISGIDLNPDPTVRHTFWTLGVGGVFLMLSLYGVNQAQVQRYLSSRTEKEAVMSCYMVFPCLQVALMLSCLMGLVMYACYGNNSPLKQQYITSKDQMVLYFVMDMLQNFPGLPGLFVACLFSASLSTISSAFNSLATVTMVDLIKPHFSMTEARATLLSKLLALAYGIICLAMAYVVHLMNSSVLQAALSIFGMVGGPLLGLFCLGIFFPCANSIGAVTGLAAGLIMAFWVGIGGFLSRMPSSVQVLALNSTNTIPGAPENITVTAVPAVIDPARPVGLNGLYSLSYMWYSALNSSTVVLIGLIISFMTGPTKGDDVASGTVYPVMQRARSLLHKLVKPSTCCTAPPAHTVYWLELEIESSVYDNFSALLKDQTLTKITDASVTDITITTECTWNEMYKNCSCASNYTGSEDMCKNDKCCNKNCLQKLNDIAVCLPESRVSIDGYTPIENMSCEVLCNPTQKGLPAYDTLAEKIANLDFVSTISNTLNDTNAWKNPKTEDTNLSVSYLRATEETINNSNLTFNDYSKNENVKLVVCNNSNAALCGAFKVNVTADSKVVVVGFRNLNEILPKYNGSDTLETTIVSVITTNNATERNSTSVQLSFDYAKKRIRNHEMYCVFWDENENAWSSKGCKWGGAEKPELCTCEHNSAFTILMSKTAETLPYMTELTYAGLGISIVSLVLCLIIEFLVWDTVVKSDIANFRHVALVNICLCLLFAHCGFLASADPKAISPQWCSILAVLEHFFFLAVFFWMLCLSLVLLHQMIFVFDQLRKKVFLALSITVGYVCPIICVATTYITFGGKEDEYYSKDTCWLVYRGMLKGSIFSFVIPALTIVMVNLFTLVVVIMKIVSPTVSESKARDQKDVARSMIKTIVFLSPVLGLTWLLGILVLYLDLTQKPYAQIVGYSFTLLNSLQGFLILLTNCLGEKKVFDALQKRFQSKVSMCERSVCIY</sequence>
<proteinExistence type="inferred from homology"/>
<dbReference type="InterPro" id="IPR057244">
    <property type="entry name" value="GAIN_B"/>
</dbReference>
<dbReference type="InterPro" id="IPR000832">
    <property type="entry name" value="GPCR_2_secretin-like"/>
</dbReference>
<feature type="transmembrane region" description="Helical" evidence="24">
    <location>
        <begin position="901"/>
        <end position="923"/>
    </location>
</feature>
<name>A0A498NQI7_LABRO</name>
<evidence type="ECO:0000256" key="18">
    <source>
        <dbReference type="ARBA" id="ARBA00050457"/>
    </source>
</evidence>